<name>A0A8S1L7S9_9CILI</name>
<protein>
    <submittedName>
        <fullName evidence="3">Uncharacterized protein</fullName>
    </submittedName>
</protein>
<gene>
    <name evidence="3" type="ORF">PSON_ATCC_30995.1.T0180365</name>
</gene>
<reference evidence="3" key="1">
    <citation type="submission" date="2021-01" db="EMBL/GenBank/DDBJ databases">
        <authorList>
            <consortium name="Genoscope - CEA"/>
            <person name="William W."/>
        </authorList>
    </citation>
    <scope>NUCLEOTIDE SEQUENCE</scope>
</reference>
<evidence type="ECO:0000313" key="3">
    <source>
        <dbReference type="EMBL" id="CAD8064180.1"/>
    </source>
</evidence>
<sequence length="506" mass="60623">MNQQLDDSKEESVKSQSLERYLQVESTKNSLSPVRQLQTTRLTYESSILKLQNGKFSNSQAVFQEALKKKKCELTKKPQKQILEISKKSIPQQQKELKKFDKVQDNIKQSQIKSEEVKKKKEEQKQKEEQDKQKNVAVLENDEAFLETVNRLYDFEKRKNKQIQKLVDEEKIKEKQQKLARPFINQKSCILLDKKLKQLIEEDESYKQICQFKDMAIQADLLPNLPKIKDFQIINQKNLNLSKSQQQIAIVIDQELKEEAEVAEDVQYKQDQNHKIIQTQEIKYKVSDTIKKQQQGQQQADIKQFQEKETPKKQKVNNQRQKRQEIMEQQGQRVKTECEYYVPLHIRQQQIIQKKQEWVKQQKEMRKQQEEEQEKQFQELWEKEKEKYKKNSVGEVNVEEFVNQQLSWLEKRNDHILNEQIKKDKETISQLTFKPQIQKRGSNNHDKNEKVELRLLDYQQKKQENLLKLENKYLPTFKPNLTQKSFLSMDWASKSFSNASFNNLWS</sequence>
<dbReference type="EMBL" id="CAJJDN010000018">
    <property type="protein sequence ID" value="CAD8064180.1"/>
    <property type="molecule type" value="Genomic_DNA"/>
</dbReference>
<evidence type="ECO:0000256" key="2">
    <source>
        <dbReference type="SAM" id="MobiDB-lite"/>
    </source>
</evidence>
<dbReference type="AlphaFoldDB" id="A0A8S1L7S9"/>
<keyword evidence="4" id="KW-1185">Reference proteome</keyword>
<dbReference type="Proteomes" id="UP000692954">
    <property type="component" value="Unassembled WGS sequence"/>
</dbReference>
<accession>A0A8S1L7S9</accession>
<evidence type="ECO:0000256" key="1">
    <source>
        <dbReference type="SAM" id="Coils"/>
    </source>
</evidence>
<feature type="region of interest" description="Disordered" evidence="2">
    <location>
        <begin position="297"/>
        <end position="328"/>
    </location>
</feature>
<dbReference type="OrthoDB" id="308213at2759"/>
<keyword evidence="1" id="KW-0175">Coiled coil</keyword>
<feature type="region of interest" description="Disordered" evidence="2">
    <location>
        <begin position="113"/>
        <end position="133"/>
    </location>
</feature>
<evidence type="ECO:0000313" key="4">
    <source>
        <dbReference type="Proteomes" id="UP000692954"/>
    </source>
</evidence>
<feature type="coiled-coil region" evidence="1">
    <location>
        <begin position="355"/>
        <end position="386"/>
    </location>
</feature>
<comment type="caution">
    <text evidence="3">The sequence shown here is derived from an EMBL/GenBank/DDBJ whole genome shotgun (WGS) entry which is preliminary data.</text>
</comment>
<proteinExistence type="predicted"/>
<organism evidence="3 4">
    <name type="scientific">Paramecium sonneborni</name>
    <dbReference type="NCBI Taxonomy" id="65129"/>
    <lineage>
        <taxon>Eukaryota</taxon>
        <taxon>Sar</taxon>
        <taxon>Alveolata</taxon>
        <taxon>Ciliophora</taxon>
        <taxon>Intramacronucleata</taxon>
        <taxon>Oligohymenophorea</taxon>
        <taxon>Peniculida</taxon>
        <taxon>Parameciidae</taxon>
        <taxon>Paramecium</taxon>
    </lineage>
</organism>